<dbReference type="InterPro" id="IPR017871">
    <property type="entry name" value="ABC_transporter-like_CS"/>
</dbReference>
<sequence length="573" mass="62657">MTDIAPIGGRPLLQVKNLTVEFPLRTGVFRAVSDLSFSIEPGKTLCVVGESGSGKSVTARSILQIVDAPGRISGGSIILNDQNGGSINLTSLNPRGRQIRAIRGRDIAMIFQEPMSSLSPIHTVGNQIVEALRLHTRMSKAEARAEAISLLKQVEIPSPDKALDRYAFQYSGGMRQRAMIAMALACKPQLLIADEPTTALDVTTQAEILDLIARLQKAKGMAVLFITHDMGVVAQIADDVLVMHNGVAKEYAPVEQIFHAPQDDYTRMLIGSVLKLEAKAEIRLARPPLDTTAPPILELRNVSMDFGEVKALDDVSISLLPGETLGIVGESGSGKTTMGRSIMRLIDPTSGEILYRRADGDIIDLATAKGQTLAAARRELRMVFQDPFGSLNPRMTVSQIIGEPLLVNGVAKGRALEERVCHLMEQVGLDPRARERYPHAFSGGQRQRIGIARAITLNPRVIVADEATSALDVSVRSQVLDLLMRLQDELGLAYIFISHDIGVIRYMCDRVGVMYKGQLVEIGDAEKVCRAPEHAYTQALISAIPRPDPRDRDHSRRFRYVAPDILKNGSFQR</sequence>
<reference evidence="9 10" key="1">
    <citation type="submission" date="2020-08" db="EMBL/GenBank/DDBJ databases">
        <title>Genomic Encyclopedia of Type Strains, Phase IV (KMG-V): Genome sequencing to study the core and pangenomes of soil and plant-associated prokaryotes.</title>
        <authorList>
            <person name="Whitman W."/>
        </authorList>
    </citation>
    <scope>NUCLEOTIDE SEQUENCE [LARGE SCALE GENOMIC DNA]</scope>
    <source>
        <strain evidence="9 10">SEMIA 415</strain>
    </source>
</reference>
<evidence type="ECO:0000256" key="1">
    <source>
        <dbReference type="ARBA" id="ARBA00004417"/>
    </source>
</evidence>
<evidence type="ECO:0000256" key="4">
    <source>
        <dbReference type="ARBA" id="ARBA00022475"/>
    </source>
</evidence>
<feature type="domain" description="ABC transporter" evidence="8">
    <location>
        <begin position="297"/>
        <end position="541"/>
    </location>
</feature>
<dbReference type="AlphaFoldDB" id="A0AAE2SZA1"/>
<dbReference type="GO" id="GO:0016887">
    <property type="term" value="F:ATP hydrolysis activity"/>
    <property type="evidence" value="ECO:0007669"/>
    <property type="project" value="InterPro"/>
</dbReference>
<comment type="caution">
    <text evidence="9">The sequence shown here is derived from an EMBL/GenBank/DDBJ whole genome shotgun (WGS) entry which is preliminary data.</text>
</comment>
<dbReference type="InterPro" id="IPR027417">
    <property type="entry name" value="P-loop_NTPase"/>
</dbReference>
<dbReference type="CDD" id="cd03257">
    <property type="entry name" value="ABC_NikE_OppD_transporters"/>
    <property type="match status" value="2"/>
</dbReference>
<dbReference type="InterPro" id="IPR003439">
    <property type="entry name" value="ABC_transporter-like_ATP-bd"/>
</dbReference>
<keyword evidence="4" id="KW-1003">Cell membrane</keyword>
<evidence type="ECO:0000256" key="3">
    <source>
        <dbReference type="ARBA" id="ARBA00022448"/>
    </source>
</evidence>
<dbReference type="SUPFAM" id="SSF52540">
    <property type="entry name" value="P-loop containing nucleoside triphosphate hydrolases"/>
    <property type="match status" value="2"/>
</dbReference>
<keyword evidence="6 9" id="KW-0067">ATP-binding</keyword>
<dbReference type="PANTHER" id="PTHR43297">
    <property type="entry name" value="OLIGOPEPTIDE TRANSPORT ATP-BINDING PROTEIN APPD"/>
    <property type="match status" value="1"/>
</dbReference>
<keyword evidence="7" id="KW-0472">Membrane</keyword>
<evidence type="ECO:0000313" key="9">
    <source>
        <dbReference type="EMBL" id="MBB4292438.1"/>
    </source>
</evidence>
<dbReference type="PROSITE" id="PS00211">
    <property type="entry name" value="ABC_TRANSPORTER_1"/>
    <property type="match status" value="2"/>
</dbReference>
<dbReference type="GO" id="GO:0005524">
    <property type="term" value="F:ATP binding"/>
    <property type="evidence" value="ECO:0007669"/>
    <property type="project" value="UniProtKB-KW"/>
</dbReference>
<dbReference type="FunFam" id="3.40.50.300:FF:000016">
    <property type="entry name" value="Oligopeptide ABC transporter ATP-binding component"/>
    <property type="match status" value="2"/>
</dbReference>
<dbReference type="SMART" id="SM00382">
    <property type="entry name" value="AAA"/>
    <property type="match status" value="2"/>
</dbReference>
<dbReference type="GO" id="GO:0015833">
    <property type="term" value="P:peptide transport"/>
    <property type="evidence" value="ECO:0007669"/>
    <property type="project" value="InterPro"/>
</dbReference>
<dbReference type="Gene3D" id="3.40.50.300">
    <property type="entry name" value="P-loop containing nucleotide triphosphate hydrolases"/>
    <property type="match status" value="2"/>
</dbReference>
<evidence type="ECO:0000313" key="10">
    <source>
        <dbReference type="Proteomes" id="UP000538507"/>
    </source>
</evidence>
<dbReference type="Pfam" id="PF08352">
    <property type="entry name" value="oligo_HPY"/>
    <property type="match status" value="2"/>
</dbReference>
<evidence type="ECO:0000256" key="5">
    <source>
        <dbReference type="ARBA" id="ARBA00022741"/>
    </source>
</evidence>
<evidence type="ECO:0000256" key="7">
    <source>
        <dbReference type="ARBA" id="ARBA00023136"/>
    </source>
</evidence>
<dbReference type="InterPro" id="IPR003593">
    <property type="entry name" value="AAA+_ATPase"/>
</dbReference>
<protein>
    <submittedName>
        <fullName evidence="9">Peptide/nickel transport system ATP-binding protein</fullName>
    </submittedName>
</protein>
<dbReference type="GO" id="GO:0055085">
    <property type="term" value="P:transmembrane transport"/>
    <property type="evidence" value="ECO:0007669"/>
    <property type="project" value="UniProtKB-ARBA"/>
</dbReference>
<dbReference type="GO" id="GO:0005886">
    <property type="term" value="C:plasma membrane"/>
    <property type="evidence" value="ECO:0007669"/>
    <property type="project" value="UniProtKB-SubCell"/>
</dbReference>
<dbReference type="PROSITE" id="PS50893">
    <property type="entry name" value="ABC_TRANSPORTER_2"/>
    <property type="match status" value="2"/>
</dbReference>
<evidence type="ECO:0000256" key="6">
    <source>
        <dbReference type="ARBA" id="ARBA00022840"/>
    </source>
</evidence>
<name>A0AAE2SZA1_RHILE</name>
<dbReference type="Pfam" id="PF00005">
    <property type="entry name" value="ABC_tran"/>
    <property type="match status" value="2"/>
</dbReference>
<dbReference type="RefSeq" id="WP_183609154.1">
    <property type="nucleotide sequence ID" value="NZ_JACHAZ010000005.1"/>
</dbReference>
<dbReference type="EMBL" id="JACIGO010000006">
    <property type="protein sequence ID" value="MBB4292438.1"/>
    <property type="molecule type" value="Genomic_DNA"/>
</dbReference>
<comment type="subcellular location">
    <subcellularLocation>
        <location evidence="1">Cell inner membrane</location>
        <topology evidence="1">Peripheral membrane protein</topology>
    </subcellularLocation>
</comment>
<organism evidence="9 10">
    <name type="scientific">Rhizobium leguminosarum</name>
    <dbReference type="NCBI Taxonomy" id="384"/>
    <lineage>
        <taxon>Bacteria</taxon>
        <taxon>Pseudomonadati</taxon>
        <taxon>Pseudomonadota</taxon>
        <taxon>Alphaproteobacteria</taxon>
        <taxon>Hyphomicrobiales</taxon>
        <taxon>Rhizobiaceae</taxon>
        <taxon>Rhizobium/Agrobacterium group</taxon>
        <taxon>Rhizobium</taxon>
    </lineage>
</organism>
<feature type="domain" description="ABC transporter" evidence="8">
    <location>
        <begin position="13"/>
        <end position="270"/>
    </location>
</feature>
<keyword evidence="5" id="KW-0547">Nucleotide-binding</keyword>
<gene>
    <name evidence="9" type="ORF">GGE16_004517</name>
</gene>
<dbReference type="NCBIfam" id="NF008453">
    <property type="entry name" value="PRK11308.1"/>
    <property type="match status" value="2"/>
</dbReference>
<dbReference type="Proteomes" id="UP000538507">
    <property type="component" value="Unassembled WGS sequence"/>
</dbReference>
<accession>A0AAE2SZA1</accession>
<proteinExistence type="inferred from homology"/>
<dbReference type="InterPro" id="IPR050388">
    <property type="entry name" value="ABC_Ni/Peptide_Import"/>
</dbReference>
<keyword evidence="3" id="KW-0813">Transport</keyword>
<evidence type="ECO:0000256" key="2">
    <source>
        <dbReference type="ARBA" id="ARBA00005417"/>
    </source>
</evidence>
<dbReference type="InterPro" id="IPR013563">
    <property type="entry name" value="Oligopep_ABC_C"/>
</dbReference>
<evidence type="ECO:0000259" key="8">
    <source>
        <dbReference type="PROSITE" id="PS50893"/>
    </source>
</evidence>
<comment type="similarity">
    <text evidence="2">Belongs to the ABC transporter superfamily.</text>
</comment>
<dbReference type="PANTHER" id="PTHR43297:SF2">
    <property type="entry name" value="DIPEPTIDE TRANSPORT ATP-BINDING PROTEIN DPPD"/>
    <property type="match status" value="1"/>
</dbReference>